<proteinExistence type="predicted"/>
<protein>
    <submittedName>
        <fullName evidence="1">Uncharacterized protein</fullName>
    </submittedName>
</protein>
<dbReference type="Proteomes" id="UP000814128">
    <property type="component" value="Unassembled WGS sequence"/>
</dbReference>
<comment type="caution">
    <text evidence="1">The sequence shown here is derived from an EMBL/GenBank/DDBJ whole genome shotgun (WGS) entry which is preliminary data.</text>
</comment>
<dbReference type="EMBL" id="MU273932">
    <property type="protein sequence ID" value="KAI0027328.1"/>
    <property type="molecule type" value="Genomic_DNA"/>
</dbReference>
<reference evidence="1" key="2">
    <citation type="journal article" date="2022" name="New Phytol.">
        <title>Evolutionary transition to the ectomycorrhizal habit in the genomes of a hyperdiverse lineage of mushroom-forming fungi.</title>
        <authorList>
            <person name="Looney B."/>
            <person name="Miyauchi S."/>
            <person name="Morin E."/>
            <person name="Drula E."/>
            <person name="Courty P.E."/>
            <person name="Kohler A."/>
            <person name="Kuo A."/>
            <person name="LaButti K."/>
            <person name="Pangilinan J."/>
            <person name="Lipzen A."/>
            <person name="Riley R."/>
            <person name="Andreopoulos W."/>
            <person name="He G."/>
            <person name="Johnson J."/>
            <person name="Nolan M."/>
            <person name="Tritt A."/>
            <person name="Barry K.W."/>
            <person name="Grigoriev I.V."/>
            <person name="Nagy L.G."/>
            <person name="Hibbett D."/>
            <person name="Henrissat B."/>
            <person name="Matheny P.B."/>
            <person name="Labbe J."/>
            <person name="Martin F.M."/>
        </authorList>
    </citation>
    <scope>NUCLEOTIDE SEQUENCE</scope>
    <source>
        <strain evidence="1">EC-137</strain>
    </source>
</reference>
<organism evidence="1 2">
    <name type="scientific">Vararia minispora EC-137</name>
    <dbReference type="NCBI Taxonomy" id="1314806"/>
    <lineage>
        <taxon>Eukaryota</taxon>
        <taxon>Fungi</taxon>
        <taxon>Dikarya</taxon>
        <taxon>Basidiomycota</taxon>
        <taxon>Agaricomycotina</taxon>
        <taxon>Agaricomycetes</taxon>
        <taxon>Russulales</taxon>
        <taxon>Lachnocladiaceae</taxon>
        <taxon>Vararia</taxon>
    </lineage>
</organism>
<gene>
    <name evidence="1" type="ORF">K488DRAFT_61928</name>
</gene>
<evidence type="ECO:0000313" key="2">
    <source>
        <dbReference type="Proteomes" id="UP000814128"/>
    </source>
</evidence>
<evidence type="ECO:0000313" key="1">
    <source>
        <dbReference type="EMBL" id="KAI0027328.1"/>
    </source>
</evidence>
<sequence>MAWFSGWFKKPEPEDYEEVLSALKVDIEKRRTRLSEIRLRERRATLLTTLYALAAWGVYVSLWYIDALPRFGFSRSVEHALKLALAFLGPIFVLLNRRLVQLWYTRKGDAEEKSLKRLYATQQAKIEEIKKKTNYYRTRDIIQKYDEAPSSASSPSPAQRPPQQGVPRQPVPPVTPQRSQRQPAPAAPNGLQTPLRPTLQTQLNPSPPQPLPPPRKQWFDKLADAILGDDDAPSASASRYALICQKCFAHNGLVKESMWEDAQYVCPKCGHFNPSPRSLKSGTKSPINPTGGPSPAPHTHSSPVTPPSNNSAPRQRPTPGPSNLRHVSSPTDSSSQETTPTEGNEGASMDVDS</sequence>
<keyword evidence="2" id="KW-1185">Reference proteome</keyword>
<accession>A0ACB8Q6B3</accession>
<name>A0ACB8Q6B3_9AGAM</name>
<reference evidence="1" key="1">
    <citation type="submission" date="2021-02" db="EMBL/GenBank/DDBJ databases">
        <authorList>
            <consortium name="DOE Joint Genome Institute"/>
            <person name="Ahrendt S."/>
            <person name="Looney B.P."/>
            <person name="Miyauchi S."/>
            <person name="Morin E."/>
            <person name="Drula E."/>
            <person name="Courty P.E."/>
            <person name="Chicoki N."/>
            <person name="Fauchery L."/>
            <person name="Kohler A."/>
            <person name="Kuo A."/>
            <person name="Labutti K."/>
            <person name="Pangilinan J."/>
            <person name="Lipzen A."/>
            <person name="Riley R."/>
            <person name="Andreopoulos W."/>
            <person name="He G."/>
            <person name="Johnson J."/>
            <person name="Barry K.W."/>
            <person name="Grigoriev I.V."/>
            <person name="Nagy L."/>
            <person name="Hibbett D."/>
            <person name="Henrissat B."/>
            <person name="Matheny P.B."/>
            <person name="Labbe J."/>
            <person name="Martin F."/>
        </authorList>
    </citation>
    <scope>NUCLEOTIDE SEQUENCE</scope>
    <source>
        <strain evidence="1">EC-137</strain>
    </source>
</reference>